<dbReference type="PANTHER" id="PTHR45008">
    <property type="entry name" value="PTS SYSTEM GLUCOSE-SPECIFIC EIIA COMPONENT"/>
    <property type="match status" value="1"/>
</dbReference>
<proteinExistence type="predicted"/>
<sequence>MSELRVVAPVPGVVHAIGQVPDPVFAEQIVGPGIAIAPDHVARLDVVAPCDGVVGALHPHAFALEVDGGRSVLVHLGIDTVRLAGLGFTLHVRRGEAVRAGQRLVTFSPVDVAASGMSTVCPVVALQADPALVVLDAEPGSRVAAGDPLLTWR</sequence>
<evidence type="ECO:0000256" key="5">
    <source>
        <dbReference type="ARBA" id="ARBA00022683"/>
    </source>
</evidence>
<comment type="caution">
    <text evidence="8">The sequence shown here is derived from an EMBL/GenBank/DDBJ whole genome shotgun (WGS) entry which is preliminary data.</text>
</comment>
<evidence type="ECO:0000256" key="3">
    <source>
        <dbReference type="ARBA" id="ARBA00022597"/>
    </source>
</evidence>
<dbReference type="Gene3D" id="2.70.70.10">
    <property type="entry name" value="Glucose Permease (Domain IIA)"/>
    <property type="match status" value="1"/>
</dbReference>
<reference evidence="8 9" key="1">
    <citation type="submission" date="2019-06" db="EMBL/GenBank/DDBJ databases">
        <title>Whole genome shotgun sequence of Cellulomonas uda NBRC 3747.</title>
        <authorList>
            <person name="Hosoyama A."/>
            <person name="Uohara A."/>
            <person name="Ohji S."/>
            <person name="Ichikawa N."/>
        </authorList>
    </citation>
    <scope>NUCLEOTIDE SEQUENCE [LARGE SCALE GENOMIC DNA]</scope>
    <source>
        <strain evidence="8 9">NBRC 3747</strain>
    </source>
</reference>
<dbReference type="NCBIfam" id="TIGR00830">
    <property type="entry name" value="PTBA"/>
    <property type="match status" value="1"/>
</dbReference>
<keyword evidence="3 8" id="KW-0762">Sugar transport</keyword>
<dbReference type="AlphaFoldDB" id="A0A4Y3KDS8"/>
<evidence type="ECO:0000256" key="1">
    <source>
        <dbReference type="ARBA" id="ARBA00004496"/>
    </source>
</evidence>
<dbReference type="EMBL" id="BJLP01000072">
    <property type="protein sequence ID" value="GEA82601.1"/>
    <property type="molecule type" value="Genomic_DNA"/>
</dbReference>
<dbReference type="InterPro" id="IPR001127">
    <property type="entry name" value="PTS_EIIA_1_perm"/>
</dbReference>
<evidence type="ECO:0000256" key="2">
    <source>
        <dbReference type="ARBA" id="ARBA00022448"/>
    </source>
</evidence>
<dbReference type="PROSITE" id="PS00371">
    <property type="entry name" value="PTS_EIIA_TYPE_1_HIS"/>
    <property type="match status" value="1"/>
</dbReference>
<evidence type="ECO:0000259" key="7">
    <source>
        <dbReference type="PROSITE" id="PS51093"/>
    </source>
</evidence>
<dbReference type="SUPFAM" id="SSF51261">
    <property type="entry name" value="Duplicated hybrid motif"/>
    <property type="match status" value="1"/>
</dbReference>
<protein>
    <submittedName>
        <fullName evidence="8">PTS glucose transporter subunit IIA</fullName>
    </submittedName>
</protein>
<comment type="subcellular location">
    <subcellularLocation>
        <location evidence="1">Cytoplasm</location>
    </subcellularLocation>
</comment>
<dbReference type="RefSeq" id="WP_141322394.1">
    <property type="nucleotide sequence ID" value="NZ_BJLP01000072.1"/>
</dbReference>
<keyword evidence="2" id="KW-0813">Transport</keyword>
<dbReference type="Proteomes" id="UP000315842">
    <property type="component" value="Unassembled WGS sequence"/>
</dbReference>
<evidence type="ECO:0000256" key="4">
    <source>
        <dbReference type="ARBA" id="ARBA00022679"/>
    </source>
</evidence>
<dbReference type="PROSITE" id="PS51093">
    <property type="entry name" value="PTS_EIIA_TYPE_1"/>
    <property type="match status" value="1"/>
</dbReference>
<keyword evidence="6" id="KW-0418">Kinase</keyword>
<name>A0A4Y3KDS8_CELUD</name>
<evidence type="ECO:0000313" key="9">
    <source>
        <dbReference type="Proteomes" id="UP000315842"/>
    </source>
</evidence>
<dbReference type="GO" id="GO:0016301">
    <property type="term" value="F:kinase activity"/>
    <property type="evidence" value="ECO:0007669"/>
    <property type="project" value="UniProtKB-KW"/>
</dbReference>
<dbReference type="GO" id="GO:0005737">
    <property type="term" value="C:cytoplasm"/>
    <property type="evidence" value="ECO:0007669"/>
    <property type="project" value="UniProtKB-SubCell"/>
</dbReference>
<accession>A0A4Y3KDS8</accession>
<evidence type="ECO:0000256" key="6">
    <source>
        <dbReference type="ARBA" id="ARBA00022777"/>
    </source>
</evidence>
<feature type="domain" description="PTS EIIA type-1" evidence="7">
    <location>
        <begin position="22"/>
        <end position="127"/>
    </location>
</feature>
<keyword evidence="5" id="KW-0598">Phosphotransferase system</keyword>
<evidence type="ECO:0000313" key="8">
    <source>
        <dbReference type="EMBL" id="GEA82601.1"/>
    </source>
</evidence>
<gene>
    <name evidence="8" type="primary">nagE_2</name>
    <name evidence="8" type="ORF">CUD01_30450</name>
</gene>
<dbReference type="GO" id="GO:0009401">
    <property type="term" value="P:phosphoenolpyruvate-dependent sugar phosphotransferase system"/>
    <property type="evidence" value="ECO:0007669"/>
    <property type="project" value="UniProtKB-KW"/>
</dbReference>
<dbReference type="InterPro" id="IPR050890">
    <property type="entry name" value="PTS_EIIA_component"/>
</dbReference>
<keyword evidence="9" id="KW-1185">Reference proteome</keyword>
<organism evidence="8 9">
    <name type="scientific">Cellulomonas uda</name>
    <dbReference type="NCBI Taxonomy" id="1714"/>
    <lineage>
        <taxon>Bacteria</taxon>
        <taxon>Bacillati</taxon>
        <taxon>Actinomycetota</taxon>
        <taxon>Actinomycetes</taxon>
        <taxon>Micrococcales</taxon>
        <taxon>Cellulomonadaceae</taxon>
        <taxon>Cellulomonas</taxon>
    </lineage>
</organism>
<dbReference type="Pfam" id="PF00358">
    <property type="entry name" value="PTS_EIIA_1"/>
    <property type="match status" value="1"/>
</dbReference>
<dbReference type="InterPro" id="IPR011055">
    <property type="entry name" value="Dup_hybrid_motif"/>
</dbReference>
<dbReference type="PANTHER" id="PTHR45008:SF1">
    <property type="entry name" value="PTS SYSTEM GLUCOSE-SPECIFIC EIIA COMPONENT"/>
    <property type="match status" value="1"/>
</dbReference>
<keyword evidence="4" id="KW-0808">Transferase</keyword>